<proteinExistence type="predicted"/>
<protein>
    <submittedName>
        <fullName evidence="2">Uncharacterized protein</fullName>
    </submittedName>
</protein>
<reference evidence="3" key="1">
    <citation type="journal article" date="2020" name="Microbiol. Resour. Announc.">
        <title>Complete genome sequences of four natural Pseudomonas isolates that catabolize a wide range of aromatic compounds relevant to lignin valorization.</title>
        <authorList>
            <person name="Hatmaker E.A."/>
            <person name="Presley G."/>
            <person name="Cannon O."/>
            <person name="Guss A.M."/>
            <person name="Elkins J.G."/>
        </authorList>
    </citation>
    <scope>NUCLEOTIDE SEQUENCE [LARGE SCALE GENOMIC DNA]</scope>
    <source>
        <strain evidence="3">H1F5C</strain>
    </source>
</reference>
<sequence>MSSEMQLYSVASLLRRGRALDQLSTGLTLLGALYGLGQYLLASVTLGGLIVSLALLLLGLVEKYLALRVAFDADLFQRVADGPASLEHSTQALDQALSALGLQPAQRGGRPWNERSRGALGLLRRQALLLAAQVLVLLSLILASPWLTFAG</sequence>
<keyword evidence="1" id="KW-1133">Transmembrane helix</keyword>
<dbReference type="AlphaFoldDB" id="A0A7G8YG77"/>
<organism evidence="2 3">
    <name type="scientific">Pseudomonas protegens</name>
    <dbReference type="NCBI Taxonomy" id="380021"/>
    <lineage>
        <taxon>Bacteria</taxon>
        <taxon>Pseudomonadati</taxon>
        <taxon>Pseudomonadota</taxon>
        <taxon>Gammaproteobacteria</taxon>
        <taxon>Pseudomonadales</taxon>
        <taxon>Pseudomonadaceae</taxon>
        <taxon>Pseudomonas</taxon>
    </lineage>
</organism>
<dbReference type="RefSeq" id="WP_179598999.1">
    <property type="nucleotide sequence ID" value="NZ_CP060201.1"/>
</dbReference>
<keyword evidence="1" id="KW-0472">Membrane</keyword>
<keyword evidence="1" id="KW-0812">Transmembrane</keyword>
<feature type="transmembrane region" description="Helical" evidence="1">
    <location>
        <begin position="39"/>
        <end position="61"/>
    </location>
</feature>
<name>A0A7G8YG77_9PSED</name>
<gene>
    <name evidence="2" type="ORF">GGI48_15165</name>
</gene>
<feature type="transmembrane region" description="Helical" evidence="1">
    <location>
        <begin position="127"/>
        <end position="147"/>
    </location>
</feature>
<evidence type="ECO:0000313" key="3">
    <source>
        <dbReference type="Proteomes" id="UP000515277"/>
    </source>
</evidence>
<dbReference type="EMBL" id="CP060201">
    <property type="protein sequence ID" value="QNH80444.1"/>
    <property type="molecule type" value="Genomic_DNA"/>
</dbReference>
<dbReference type="Proteomes" id="UP000515277">
    <property type="component" value="Chromosome"/>
</dbReference>
<accession>A0A7G8YG77</accession>
<evidence type="ECO:0000256" key="1">
    <source>
        <dbReference type="SAM" id="Phobius"/>
    </source>
</evidence>
<evidence type="ECO:0000313" key="2">
    <source>
        <dbReference type="EMBL" id="QNH80444.1"/>
    </source>
</evidence>